<dbReference type="Gene3D" id="3.80.10.10">
    <property type="entry name" value="Ribonuclease Inhibitor"/>
    <property type="match status" value="1"/>
</dbReference>
<accession>A0ABQ0LD18</accession>
<dbReference type="Proteomes" id="UP000815677">
    <property type="component" value="Unassembled WGS sequence"/>
</dbReference>
<organism evidence="1 2">
    <name type="scientific">Mycena chlorophos</name>
    <name type="common">Agaric fungus</name>
    <name type="synonym">Agaricus chlorophos</name>
    <dbReference type="NCBI Taxonomy" id="658473"/>
    <lineage>
        <taxon>Eukaryota</taxon>
        <taxon>Fungi</taxon>
        <taxon>Dikarya</taxon>
        <taxon>Basidiomycota</taxon>
        <taxon>Agaricomycotina</taxon>
        <taxon>Agaricomycetes</taxon>
        <taxon>Agaricomycetidae</taxon>
        <taxon>Agaricales</taxon>
        <taxon>Marasmiineae</taxon>
        <taxon>Mycenaceae</taxon>
        <taxon>Mycena</taxon>
    </lineage>
</organism>
<dbReference type="SUPFAM" id="SSF52047">
    <property type="entry name" value="RNI-like"/>
    <property type="match status" value="1"/>
</dbReference>
<keyword evidence="2" id="KW-1185">Reference proteome</keyword>
<proteinExistence type="predicted"/>
<dbReference type="InterPro" id="IPR032675">
    <property type="entry name" value="LRR_dom_sf"/>
</dbReference>
<dbReference type="EMBL" id="DF844573">
    <property type="protein sequence ID" value="GAT48397.1"/>
    <property type="molecule type" value="Genomic_DNA"/>
</dbReference>
<name>A0ABQ0LD18_MYCCL</name>
<evidence type="ECO:0000313" key="1">
    <source>
        <dbReference type="EMBL" id="GAT48397.1"/>
    </source>
</evidence>
<evidence type="ECO:0008006" key="3">
    <source>
        <dbReference type="Google" id="ProtNLM"/>
    </source>
</evidence>
<reference evidence="1" key="1">
    <citation type="submission" date="2014-09" db="EMBL/GenBank/DDBJ databases">
        <title>Genome sequence of the luminous mushroom Mycena chlorophos for searching fungal bioluminescence genes.</title>
        <authorList>
            <person name="Tanaka Y."/>
            <person name="Kasuga D."/>
            <person name="Oba Y."/>
            <person name="Hase S."/>
            <person name="Sato K."/>
            <person name="Oba Y."/>
            <person name="Sakakibara Y."/>
        </authorList>
    </citation>
    <scope>NUCLEOTIDE SEQUENCE</scope>
</reference>
<sequence length="468" mass="51561">MHPCLALPEIVLQIVQQVSNEPPNATLASLAQTSRLFLEPSLNALWRNPGYNVLLYLARTFPDGALNVTEVGLYGKYRVVRATYQSCKRAVTQSYWKEIRRSLTAADWERPLSYCKRVRVFNHEITDFVRTTNILVLLTTGMPTSFLFPRLQSLYWRSDINGSAFTGGSNSLRFLLPPTIKDLTLVGPIPTVVSHLLVVATKNLSLERLALRPGMTDLATVITDHDIAALSAFVCQLSGLKSLVVPSLDPAALEHISQLQSLEKLHVTRRIPSTGWQALHDCEELFTSLNSLTLENADLLFVTPFIGSLAHSPLQVLEIYPQRTATTGSVAEVFAALSECGLEPSINRIHVCSYHSPEQLGTSIWSLERSSFLVLAKFSNLEYIVLHAPGGFLFGDDALQTVLQSCPRLSSLELTHPLLVPNTTPTQFTSMTLVNIATHSKSLKSLQLTLDLSAPLSSAYPVTSDGVR</sequence>
<evidence type="ECO:0000313" key="2">
    <source>
        <dbReference type="Proteomes" id="UP000815677"/>
    </source>
</evidence>
<protein>
    <recommendedName>
        <fullName evidence="3">F-box domain-containing protein</fullName>
    </recommendedName>
</protein>
<gene>
    <name evidence="1" type="ORF">MCHLO_05810</name>
</gene>